<dbReference type="InterPro" id="IPR013761">
    <property type="entry name" value="SAM/pointed_sf"/>
</dbReference>
<evidence type="ECO:0000313" key="3">
    <source>
        <dbReference type="Proteomes" id="UP000036681"/>
    </source>
</evidence>
<reference evidence="4" key="1">
    <citation type="submission" date="2023-03" db="UniProtKB">
        <authorList>
            <consortium name="WormBaseParasite"/>
        </authorList>
    </citation>
    <scope>IDENTIFICATION</scope>
</reference>
<dbReference type="InterPro" id="IPR001660">
    <property type="entry name" value="SAM"/>
</dbReference>
<evidence type="ECO:0000313" key="4">
    <source>
        <dbReference type="WBParaSite" id="ALUE_0000630301-mRNA-1"/>
    </source>
</evidence>
<sequence>MNNLSSNARVIAQVREKDRNGGQEWNLTAKCSAIIPETIVFPDSRSYGWFADRSAEVEAFFALQPVDALEAYVDVPRRAELVAFATTANILERTSVKRVLTQYLILLVRRPTPPLRSIDQVCYQPVALNLAYLLPFNRGKLKTGIFSGNWTLRDKKEMRPSVHNITVVPVGRHKHFSANKRCSTVELVRQKVIHQNVIIFPLQSGDNFRRSAASRCSNDEVRKSSLPSEICVNRTDNYSSMNSTSRSTTRERVIPIEIKDATSDHLFTEELQATLKSRKTPLQTQVEEHRPNVPNPDSRCRPTSFPKAMFKKDSSCENILDNCHEAGFPDKRSFVSTIQEVGGNPEAEDGVDEFDEGDLRPLNEESQPCRLRRIGGVKSMGPARRCWHRPVVEVFPYAHTRSVSKDSGIPSTPVEQRRSDCSSSTEECSPTSTPIIESFATHLVIDADSAYRTGTSDSSPSSVCSNSEAQSATMRKSCPDLRHATAIVQPKNLEAHRVQNPRNRRAREKRQAAEWMKKPVNEWSFDDVLLWLQYCKLDEVASVMIGYDINGSDVDKWNDETLVQLGVVDEDVRREVLKQLFDAKEAFEKRAAEKDDKTSRGRQRMPLFKMVRSASYDKVLALETSLTTRDITVAEGRFGCLQVTKVNGANIPLREQDCLLEINEKPGQLFRSPLMFTKLVSDAEGEPIRLVVLRRRHLNDEDDDDGHTNLASGYLQGTSVTSEQGTSVTSEQWLINRLWLQDSSASSGVSSSEICSEVAVPVTPMEHSPEVLRL</sequence>
<evidence type="ECO:0000256" key="1">
    <source>
        <dbReference type="SAM" id="MobiDB-lite"/>
    </source>
</evidence>
<feature type="region of interest" description="Disordered" evidence="1">
    <location>
        <begin position="402"/>
        <end position="432"/>
    </location>
</feature>
<feature type="region of interest" description="Disordered" evidence="1">
    <location>
        <begin position="280"/>
        <end position="301"/>
    </location>
</feature>
<dbReference type="Proteomes" id="UP000036681">
    <property type="component" value="Unplaced"/>
</dbReference>
<feature type="domain" description="SAM" evidence="2">
    <location>
        <begin position="523"/>
        <end position="586"/>
    </location>
</feature>
<protein>
    <submittedName>
        <fullName evidence="4">SAM domain-containing protein</fullName>
    </submittedName>
</protein>
<dbReference type="SUPFAM" id="SSF47769">
    <property type="entry name" value="SAM/Pointed domain"/>
    <property type="match status" value="1"/>
</dbReference>
<keyword evidence="3" id="KW-1185">Reference proteome</keyword>
<organism evidence="3 4">
    <name type="scientific">Ascaris lumbricoides</name>
    <name type="common">Giant roundworm</name>
    <dbReference type="NCBI Taxonomy" id="6252"/>
    <lineage>
        <taxon>Eukaryota</taxon>
        <taxon>Metazoa</taxon>
        <taxon>Ecdysozoa</taxon>
        <taxon>Nematoda</taxon>
        <taxon>Chromadorea</taxon>
        <taxon>Rhabditida</taxon>
        <taxon>Spirurina</taxon>
        <taxon>Ascaridomorpha</taxon>
        <taxon>Ascaridoidea</taxon>
        <taxon>Ascarididae</taxon>
        <taxon>Ascaris</taxon>
    </lineage>
</organism>
<accession>A0A9J2PA69</accession>
<dbReference type="Gene3D" id="1.10.150.50">
    <property type="entry name" value="Transcription Factor, Ets-1"/>
    <property type="match status" value="1"/>
</dbReference>
<name>A0A9J2PA69_ASCLU</name>
<proteinExistence type="predicted"/>
<feature type="compositionally biased region" description="Low complexity" evidence="1">
    <location>
        <begin position="421"/>
        <end position="432"/>
    </location>
</feature>
<dbReference type="AlphaFoldDB" id="A0A9J2PA69"/>
<feature type="compositionally biased region" description="Polar residues" evidence="1">
    <location>
        <begin position="709"/>
        <end position="723"/>
    </location>
</feature>
<feature type="region of interest" description="Disordered" evidence="1">
    <location>
        <begin position="701"/>
        <end position="723"/>
    </location>
</feature>
<dbReference type="WBParaSite" id="ALUE_0000630301-mRNA-1">
    <property type="protein sequence ID" value="ALUE_0000630301-mRNA-1"/>
    <property type="gene ID" value="ALUE_0000630301"/>
</dbReference>
<dbReference type="PROSITE" id="PS50105">
    <property type="entry name" value="SAM_DOMAIN"/>
    <property type="match status" value="1"/>
</dbReference>
<evidence type="ECO:0000259" key="2">
    <source>
        <dbReference type="PROSITE" id="PS50105"/>
    </source>
</evidence>